<dbReference type="AlphaFoldDB" id="A0A914W9I0"/>
<organism evidence="2 3">
    <name type="scientific">Plectus sambesii</name>
    <dbReference type="NCBI Taxonomy" id="2011161"/>
    <lineage>
        <taxon>Eukaryota</taxon>
        <taxon>Metazoa</taxon>
        <taxon>Ecdysozoa</taxon>
        <taxon>Nematoda</taxon>
        <taxon>Chromadorea</taxon>
        <taxon>Plectida</taxon>
        <taxon>Plectina</taxon>
        <taxon>Plectoidea</taxon>
        <taxon>Plectidae</taxon>
        <taxon>Plectus</taxon>
    </lineage>
</organism>
<name>A0A914W9I0_9BILA</name>
<feature type="region of interest" description="Disordered" evidence="1">
    <location>
        <begin position="26"/>
        <end position="50"/>
    </location>
</feature>
<feature type="compositionally biased region" description="Gly residues" evidence="1">
    <location>
        <begin position="67"/>
        <end position="76"/>
    </location>
</feature>
<protein>
    <submittedName>
        <fullName evidence="3">Uncharacterized protein</fullName>
    </submittedName>
</protein>
<dbReference type="WBParaSite" id="PSAMB.scaffold352size55051.g5140.t1">
    <property type="protein sequence ID" value="PSAMB.scaffold352size55051.g5140.t1"/>
    <property type="gene ID" value="PSAMB.scaffold352size55051.g5140"/>
</dbReference>
<feature type="region of interest" description="Disordered" evidence="1">
    <location>
        <begin position="63"/>
        <end position="130"/>
    </location>
</feature>
<feature type="compositionally biased region" description="Basic and acidic residues" evidence="1">
    <location>
        <begin position="111"/>
        <end position="120"/>
    </location>
</feature>
<reference evidence="3" key="1">
    <citation type="submission" date="2022-11" db="UniProtKB">
        <authorList>
            <consortium name="WormBaseParasite"/>
        </authorList>
    </citation>
    <scope>IDENTIFICATION</scope>
</reference>
<evidence type="ECO:0000256" key="1">
    <source>
        <dbReference type="SAM" id="MobiDB-lite"/>
    </source>
</evidence>
<evidence type="ECO:0000313" key="3">
    <source>
        <dbReference type="WBParaSite" id="PSAMB.scaffold352size55051.g5140.t1"/>
    </source>
</evidence>
<sequence length="170" mass="18580">MIIRVRLRNAAAAAALTKRKFNRLNGWSEVTPRPTPSSPRGADCGRRPPLPIDTDDLCPIDFASFGRSGGGGGVGGWRRSTAARRPNSSRAGWLRSPPSPPLPRSSIASRTPRDDGDGRSQRVQQRSALVRARSTATYCIRPRHERRQRPYPPATLPTALLHSLTTNIAL</sequence>
<dbReference type="Proteomes" id="UP000887566">
    <property type="component" value="Unplaced"/>
</dbReference>
<keyword evidence="2" id="KW-1185">Reference proteome</keyword>
<accession>A0A914W9I0</accession>
<proteinExistence type="predicted"/>
<evidence type="ECO:0000313" key="2">
    <source>
        <dbReference type="Proteomes" id="UP000887566"/>
    </source>
</evidence>